<feature type="transmembrane region" description="Helical" evidence="1">
    <location>
        <begin position="20"/>
        <end position="41"/>
    </location>
</feature>
<dbReference type="Pfam" id="PF09976">
    <property type="entry name" value="TPR_21"/>
    <property type="match status" value="1"/>
</dbReference>
<protein>
    <submittedName>
        <fullName evidence="3">Tetratricopeptide repeat protein</fullName>
    </submittedName>
</protein>
<evidence type="ECO:0000256" key="1">
    <source>
        <dbReference type="SAM" id="Phobius"/>
    </source>
</evidence>
<evidence type="ECO:0000313" key="4">
    <source>
        <dbReference type="Proteomes" id="UP001427805"/>
    </source>
</evidence>
<gene>
    <name evidence="3" type="ORF">TPR58_18720</name>
</gene>
<proteinExistence type="predicted"/>
<dbReference type="InterPro" id="IPR018704">
    <property type="entry name" value="SecYEG/CpoB_TPR"/>
</dbReference>
<evidence type="ECO:0000259" key="2">
    <source>
        <dbReference type="Pfam" id="PF09976"/>
    </source>
</evidence>
<feature type="domain" description="Ancillary SecYEG translocon subunit/Cell division coordinator CpoB TPR" evidence="2">
    <location>
        <begin position="16"/>
        <end position="117"/>
    </location>
</feature>
<evidence type="ECO:0000313" key="3">
    <source>
        <dbReference type="EMBL" id="MEN3749215.1"/>
    </source>
</evidence>
<organism evidence="3 4">
    <name type="scientific">Sphingomonas rustica</name>
    <dbReference type="NCBI Taxonomy" id="3103142"/>
    <lineage>
        <taxon>Bacteria</taxon>
        <taxon>Pseudomonadati</taxon>
        <taxon>Pseudomonadota</taxon>
        <taxon>Alphaproteobacteria</taxon>
        <taxon>Sphingomonadales</taxon>
        <taxon>Sphingomonadaceae</taxon>
        <taxon>Sphingomonas</taxon>
    </lineage>
</organism>
<keyword evidence="1" id="KW-1133">Transmembrane helix</keyword>
<dbReference type="RefSeq" id="WP_346248254.1">
    <property type="nucleotide sequence ID" value="NZ_JBDIZK010000012.1"/>
</dbReference>
<comment type="caution">
    <text evidence="3">The sequence shown here is derived from an EMBL/GenBank/DDBJ whole genome shotgun (WGS) entry which is preliminary data.</text>
</comment>
<accession>A0ABV0BGM4</accession>
<keyword evidence="1" id="KW-0472">Membrane</keyword>
<keyword evidence="1" id="KW-0812">Transmembrane</keyword>
<dbReference type="EMBL" id="JBDIZK010000012">
    <property type="protein sequence ID" value="MEN3749215.1"/>
    <property type="molecule type" value="Genomic_DNA"/>
</dbReference>
<dbReference type="Proteomes" id="UP001427805">
    <property type="component" value="Unassembled WGS sequence"/>
</dbReference>
<reference evidence="3 4" key="1">
    <citation type="submission" date="2024-05" db="EMBL/GenBank/DDBJ databases">
        <title>Sphingomonas sp. HF-S3 16S ribosomal RNA gene Genome sequencing and assembly.</title>
        <authorList>
            <person name="Lee H."/>
        </authorList>
    </citation>
    <scope>NUCLEOTIDE SEQUENCE [LARGE SCALE GENOMIC DNA]</scope>
    <source>
        <strain evidence="3 4">HF-S3</strain>
    </source>
</reference>
<sequence>MREVDEEYRRDQLLGFWNKWGRILVGAVIVGLVAFAGYLFFSHRSDTVAGQQGEQFDLALADAAQPTKADPVLSKLATDGNPGYSAMARFNQAEALLNKKDVKGAAALYAAIVGDTKLPQPFRDRALIQQTIAEYDGLQPQQIIDRMKPLATAESPWFGPAGELVATAYMQQGKRPEAGKIFAQIAQSKGYVPDTIRQRSVQMAGVLGVDATDKTEEKKAQ</sequence>
<keyword evidence="4" id="KW-1185">Reference proteome</keyword>
<name>A0ABV0BGM4_9SPHN</name>